<feature type="compositionally biased region" description="Polar residues" evidence="1">
    <location>
        <begin position="192"/>
        <end position="201"/>
    </location>
</feature>
<dbReference type="OMA" id="FWHSKSN"/>
<protein>
    <submittedName>
        <fullName evidence="2">Uncharacterized protein</fullName>
    </submittedName>
</protein>
<dbReference type="OrthoDB" id="5397330at2759"/>
<accession>C9SMF5</accession>
<evidence type="ECO:0000313" key="2">
    <source>
        <dbReference type="EMBL" id="EEY19970.1"/>
    </source>
</evidence>
<feature type="compositionally biased region" description="Basic and acidic residues" evidence="1">
    <location>
        <begin position="20"/>
        <end position="34"/>
    </location>
</feature>
<dbReference type="RefSeq" id="XP_003003637.1">
    <property type="nucleotide sequence ID" value="XM_003003591.1"/>
</dbReference>
<dbReference type="EMBL" id="DS985220">
    <property type="protein sequence ID" value="EEY19970.1"/>
    <property type="molecule type" value="Genomic_DNA"/>
</dbReference>
<dbReference type="GeneID" id="9534739"/>
<feature type="compositionally biased region" description="Basic and acidic residues" evidence="1">
    <location>
        <begin position="152"/>
        <end position="167"/>
    </location>
</feature>
<proteinExistence type="predicted"/>
<dbReference type="KEGG" id="val:VDBG_06079"/>
<sequence length="238" mass="26420">MPIRNPFARRPGAAIGVQDENARPIDDRLNPSHPGFEKVDTVGSKASSALSINSGPTCEYKMSEEKAAWPKKYLSSARNSTDTRNGSVGDIEHFSISRESFDSYRRSFDISARSPMPSHDLPARQSLDSHRFPRLPRSAFDRKAAHEPPTVEESHFEDVGLNDDHKHGQPQRKRGLFARFGDSNTDLHKETPSSQPNNNAMSRFLGRKRGQSQSGQGAELGSMERPTTATPVEAQEVH</sequence>
<feature type="region of interest" description="Disordered" evidence="1">
    <location>
        <begin position="110"/>
        <end position="238"/>
    </location>
</feature>
<dbReference type="AlphaFoldDB" id="C9SMF5"/>
<dbReference type="eggNOG" id="ENOG502SNMS">
    <property type="taxonomic scope" value="Eukaryota"/>
</dbReference>
<name>C9SMF5_VERA1</name>
<keyword evidence="3" id="KW-1185">Reference proteome</keyword>
<evidence type="ECO:0000256" key="1">
    <source>
        <dbReference type="SAM" id="MobiDB-lite"/>
    </source>
</evidence>
<organism evidence="3">
    <name type="scientific">Verticillium alfalfae (strain VaMs.102 / ATCC MYA-4576 / FGSC 10136)</name>
    <name type="common">Verticillium wilt of alfalfa</name>
    <name type="synonym">Verticillium albo-atrum</name>
    <dbReference type="NCBI Taxonomy" id="526221"/>
    <lineage>
        <taxon>Eukaryota</taxon>
        <taxon>Fungi</taxon>
        <taxon>Dikarya</taxon>
        <taxon>Ascomycota</taxon>
        <taxon>Pezizomycotina</taxon>
        <taxon>Sordariomycetes</taxon>
        <taxon>Hypocreomycetidae</taxon>
        <taxon>Glomerellales</taxon>
        <taxon>Plectosphaerellaceae</taxon>
        <taxon>Verticillium</taxon>
    </lineage>
</organism>
<reference evidence="3" key="1">
    <citation type="journal article" date="2011" name="PLoS Pathog.">
        <title>Comparative genomics yields insights into niche adaptation of plant vascular wilt pathogens.</title>
        <authorList>
            <person name="Klosterman S.J."/>
            <person name="Subbarao K.V."/>
            <person name="Kang S."/>
            <person name="Veronese P."/>
            <person name="Gold S.E."/>
            <person name="Thomma B.P.H.J."/>
            <person name="Chen Z."/>
            <person name="Henrissat B."/>
            <person name="Lee Y.-H."/>
            <person name="Park J."/>
            <person name="Garcia-Pedrajas M.D."/>
            <person name="Barbara D.J."/>
            <person name="Anchieta A."/>
            <person name="de Jonge R."/>
            <person name="Santhanam P."/>
            <person name="Maruthachalam K."/>
            <person name="Atallah Z."/>
            <person name="Amyotte S.G."/>
            <person name="Paz Z."/>
            <person name="Inderbitzin P."/>
            <person name="Hayes R.J."/>
            <person name="Heiman D.I."/>
            <person name="Young S."/>
            <person name="Zeng Q."/>
            <person name="Engels R."/>
            <person name="Galagan J."/>
            <person name="Cuomo C.A."/>
            <person name="Dobinson K.F."/>
            <person name="Ma L.-J."/>
        </authorList>
    </citation>
    <scope>NUCLEOTIDE SEQUENCE [LARGE SCALE GENOMIC DNA]</scope>
    <source>
        <strain evidence="3">VaMs.102 / ATCC MYA-4576 / FGSC 10136</strain>
    </source>
</reference>
<dbReference type="HOGENOM" id="CLU_054780_0_0_1"/>
<evidence type="ECO:0000313" key="3">
    <source>
        <dbReference type="Proteomes" id="UP000008698"/>
    </source>
</evidence>
<gene>
    <name evidence="2" type="ORF">VDBG_06079</name>
</gene>
<dbReference type="Proteomes" id="UP000008698">
    <property type="component" value="Unassembled WGS sequence"/>
</dbReference>
<feature type="region of interest" description="Disordered" evidence="1">
    <location>
        <begin position="1"/>
        <end position="34"/>
    </location>
</feature>